<sequence length="258" mass="28230">MGFHAAVLTENDSLLDARALVPRDPGDLNRAWKAVRDASKPGRLTNPNHIKTWVAQNEIKRFEVRSGESEQFATAEYYGCTVFVVVTGRSIHIGHMSGERGQVCPLAKPETADRYLVGDIEEKIGGSLAQDIGDCKAAYVVVTGNVANKQGTGVPVLLDYFTDDLGIPKENVRYIQYAHSTALSEFGDPPDDSNPTQGRSSFQWESFGGPFGGTWKLYLSNETPRLMVSYDKDGNLDTGKPVEWFETGATSKPQVVSP</sequence>
<evidence type="ECO:0000313" key="3">
    <source>
        <dbReference type="Proteomes" id="UP001433268"/>
    </source>
</evidence>
<dbReference type="EMBL" id="JAQQWN010000002">
    <property type="protein sequence ID" value="KAK8093888.1"/>
    <property type="molecule type" value="Genomic_DNA"/>
</dbReference>
<dbReference type="GeneID" id="92037948"/>
<organism evidence="2 3">
    <name type="scientific">Apiospora hydei</name>
    <dbReference type="NCBI Taxonomy" id="1337664"/>
    <lineage>
        <taxon>Eukaryota</taxon>
        <taxon>Fungi</taxon>
        <taxon>Dikarya</taxon>
        <taxon>Ascomycota</taxon>
        <taxon>Pezizomycotina</taxon>
        <taxon>Sordariomycetes</taxon>
        <taxon>Xylariomycetidae</taxon>
        <taxon>Amphisphaeriales</taxon>
        <taxon>Apiosporaceae</taxon>
        <taxon>Apiospora</taxon>
    </lineage>
</organism>
<evidence type="ECO:0000256" key="1">
    <source>
        <dbReference type="SAM" id="MobiDB-lite"/>
    </source>
</evidence>
<feature type="region of interest" description="Disordered" evidence="1">
    <location>
        <begin position="234"/>
        <end position="258"/>
    </location>
</feature>
<keyword evidence="3" id="KW-1185">Reference proteome</keyword>
<comment type="caution">
    <text evidence="2">The sequence shown here is derived from an EMBL/GenBank/DDBJ whole genome shotgun (WGS) entry which is preliminary data.</text>
</comment>
<feature type="region of interest" description="Disordered" evidence="1">
    <location>
        <begin position="184"/>
        <end position="203"/>
    </location>
</feature>
<name>A0ABR1XBC2_9PEZI</name>
<protein>
    <submittedName>
        <fullName evidence="2">Uncharacterized protein</fullName>
    </submittedName>
</protein>
<dbReference type="RefSeq" id="XP_066674661.1">
    <property type="nucleotide sequence ID" value="XM_066804888.1"/>
</dbReference>
<dbReference type="Proteomes" id="UP001433268">
    <property type="component" value="Unassembled WGS sequence"/>
</dbReference>
<evidence type="ECO:0000313" key="2">
    <source>
        <dbReference type="EMBL" id="KAK8093888.1"/>
    </source>
</evidence>
<accession>A0ABR1XBC2</accession>
<proteinExistence type="predicted"/>
<feature type="compositionally biased region" description="Polar residues" evidence="1">
    <location>
        <begin position="193"/>
        <end position="203"/>
    </location>
</feature>
<reference evidence="2 3" key="1">
    <citation type="submission" date="2023-01" db="EMBL/GenBank/DDBJ databases">
        <title>Analysis of 21 Apiospora genomes using comparative genomics revels a genus with tremendous synthesis potential of carbohydrate active enzymes and secondary metabolites.</title>
        <authorList>
            <person name="Sorensen T."/>
        </authorList>
    </citation>
    <scope>NUCLEOTIDE SEQUENCE [LARGE SCALE GENOMIC DNA]</scope>
    <source>
        <strain evidence="2 3">CBS 114990</strain>
    </source>
</reference>
<gene>
    <name evidence="2" type="ORF">PG997_000573</name>
</gene>
<feature type="compositionally biased region" description="Polar residues" evidence="1">
    <location>
        <begin position="248"/>
        <end position="258"/>
    </location>
</feature>